<evidence type="ECO:0000256" key="4">
    <source>
        <dbReference type="ARBA" id="ARBA00022801"/>
    </source>
</evidence>
<dbReference type="InterPro" id="IPR031335">
    <property type="entry name" value="Glyco_hydro_63_C"/>
</dbReference>
<keyword evidence="13" id="KW-0732">Signal</keyword>
<feature type="domain" description="Glycosyl hydrolase family 63 C-terminal" evidence="14">
    <location>
        <begin position="332"/>
        <end position="756"/>
    </location>
</feature>
<dbReference type="GO" id="GO:0009311">
    <property type="term" value="P:oligosaccharide metabolic process"/>
    <property type="evidence" value="ECO:0007669"/>
    <property type="project" value="UniProtKB-UniRule"/>
</dbReference>
<dbReference type="AlphaFoldDB" id="A0A0L0S8V7"/>
<dbReference type="InterPro" id="IPR004888">
    <property type="entry name" value="Glycoside_hydrolase_63"/>
</dbReference>
<evidence type="ECO:0000256" key="7">
    <source>
        <dbReference type="ARBA" id="ARBA00022989"/>
    </source>
</evidence>
<dbReference type="OrthoDB" id="410058at2759"/>
<dbReference type="Proteomes" id="UP000054350">
    <property type="component" value="Unassembled WGS sequence"/>
</dbReference>
<evidence type="ECO:0000256" key="12">
    <source>
        <dbReference type="RuleBase" id="RU368089"/>
    </source>
</evidence>
<name>A0A0L0S8V7_ALLM3</name>
<keyword evidence="3" id="KW-0812">Transmembrane</keyword>
<dbReference type="OMA" id="IHLDLRC"/>
<evidence type="ECO:0000256" key="2">
    <source>
        <dbReference type="ARBA" id="ARBA00010833"/>
    </source>
</evidence>
<evidence type="ECO:0000313" key="16">
    <source>
        <dbReference type="EMBL" id="KNE58839.1"/>
    </source>
</evidence>
<comment type="similarity">
    <text evidence="2 12">Belongs to the glycosyl hydrolase 63 family.</text>
</comment>
<reference evidence="16 17" key="1">
    <citation type="submission" date="2009-11" db="EMBL/GenBank/DDBJ databases">
        <title>Annotation of Allomyces macrogynus ATCC 38327.</title>
        <authorList>
            <consortium name="The Broad Institute Genome Sequencing Platform"/>
            <person name="Russ C."/>
            <person name="Cuomo C."/>
            <person name="Burger G."/>
            <person name="Gray M.W."/>
            <person name="Holland P.W.H."/>
            <person name="King N."/>
            <person name="Lang F.B.F."/>
            <person name="Roger A.J."/>
            <person name="Ruiz-Trillo I."/>
            <person name="Young S.K."/>
            <person name="Zeng Q."/>
            <person name="Gargeya S."/>
            <person name="Fitzgerald M."/>
            <person name="Haas B."/>
            <person name="Abouelleil A."/>
            <person name="Alvarado L."/>
            <person name="Arachchi H.M."/>
            <person name="Berlin A."/>
            <person name="Chapman S.B."/>
            <person name="Gearin G."/>
            <person name="Goldberg J."/>
            <person name="Griggs A."/>
            <person name="Gujja S."/>
            <person name="Hansen M."/>
            <person name="Heiman D."/>
            <person name="Howarth C."/>
            <person name="Larimer J."/>
            <person name="Lui A."/>
            <person name="MacDonald P.J.P."/>
            <person name="McCowen C."/>
            <person name="Montmayeur A."/>
            <person name="Murphy C."/>
            <person name="Neiman D."/>
            <person name="Pearson M."/>
            <person name="Priest M."/>
            <person name="Roberts A."/>
            <person name="Saif S."/>
            <person name="Shea T."/>
            <person name="Sisk P."/>
            <person name="Stolte C."/>
            <person name="Sykes S."/>
            <person name="Wortman J."/>
            <person name="Nusbaum C."/>
            <person name="Birren B."/>
        </authorList>
    </citation>
    <scope>NUCLEOTIDE SEQUENCE [LARGE SCALE GENOMIC DNA]</scope>
    <source>
        <strain evidence="16 17">ATCC 38327</strain>
    </source>
</reference>
<feature type="domain" description="Glycosyl hydrolase family 63 N-terminal" evidence="15">
    <location>
        <begin position="54"/>
        <end position="275"/>
    </location>
</feature>
<gene>
    <name evidence="16" type="ORF">AMAG_04383</name>
</gene>
<evidence type="ECO:0000256" key="6">
    <source>
        <dbReference type="ARBA" id="ARBA00022968"/>
    </source>
</evidence>
<comment type="subcellular location">
    <subcellularLocation>
        <location evidence="1 12">Endoplasmic reticulum membrane</location>
        <topology evidence="1 12">Single-pass type II membrane protein</topology>
    </subcellularLocation>
</comment>
<evidence type="ECO:0000256" key="8">
    <source>
        <dbReference type="ARBA" id="ARBA00023136"/>
    </source>
</evidence>
<organism evidence="16 17">
    <name type="scientific">Allomyces macrogynus (strain ATCC 38327)</name>
    <name type="common">Allomyces javanicus var. macrogynus</name>
    <dbReference type="NCBI Taxonomy" id="578462"/>
    <lineage>
        <taxon>Eukaryota</taxon>
        <taxon>Fungi</taxon>
        <taxon>Fungi incertae sedis</taxon>
        <taxon>Blastocladiomycota</taxon>
        <taxon>Blastocladiomycetes</taxon>
        <taxon>Blastocladiales</taxon>
        <taxon>Blastocladiaceae</taxon>
        <taxon>Allomyces</taxon>
    </lineage>
</organism>
<proteinExistence type="inferred from homology"/>
<evidence type="ECO:0000256" key="5">
    <source>
        <dbReference type="ARBA" id="ARBA00022824"/>
    </source>
</evidence>
<dbReference type="EC" id="3.2.1.106" evidence="11 12"/>
<evidence type="ECO:0000256" key="11">
    <source>
        <dbReference type="ARBA" id="ARBA00038888"/>
    </source>
</evidence>
<evidence type="ECO:0000256" key="3">
    <source>
        <dbReference type="ARBA" id="ARBA00022692"/>
    </source>
</evidence>
<keyword evidence="4 12" id="KW-0378">Hydrolase</keyword>
<dbReference type="GO" id="GO:0005789">
    <property type="term" value="C:endoplasmic reticulum membrane"/>
    <property type="evidence" value="ECO:0007669"/>
    <property type="project" value="UniProtKB-SubCell"/>
</dbReference>
<evidence type="ECO:0000256" key="9">
    <source>
        <dbReference type="ARBA" id="ARBA00023180"/>
    </source>
</evidence>
<evidence type="ECO:0000256" key="10">
    <source>
        <dbReference type="ARBA" id="ARBA00023295"/>
    </source>
</evidence>
<dbReference type="GO" id="GO:0004573">
    <property type="term" value="F:Glc3Man9GlcNAc2 oligosaccharide glucosidase activity"/>
    <property type="evidence" value="ECO:0007669"/>
    <property type="project" value="UniProtKB-UniRule"/>
</dbReference>
<keyword evidence="17" id="KW-1185">Reference proteome</keyword>
<comment type="function">
    <text evidence="12">Cleaves the distal alpha 1,2-linked glucose residue from the Glc(3)Man(9)GlcNAc(2) oligosaccharide precursor.</text>
</comment>
<dbReference type="eggNOG" id="KOG2161">
    <property type="taxonomic scope" value="Eukaryota"/>
</dbReference>
<protein>
    <recommendedName>
        <fullName evidence="11 12">Mannosyl-oligosaccharide glucosidase</fullName>
        <ecNumber evidence="11 12">3.2.1.106</ecNumber>
    </recommendedName>
</protein>
<evidence type="ECO:0000256" key="13">
    <source>
        <dbReference type="SAM" id="SignalP"/>
    </source>
</evidence>
<dbReference type="Gene3D" id="1.50.10.10">
    <property type="match status" value="1"/>
</dbReference>
<keyword evidence="5 12" id="KW-0256">Endoplasmic reticulum</keyword>
<evidence type="ECO:0000256" key="1">
    <source>
        <dbReference type="ARBA" id="ARBA00004648"/>
    </source>
</evidence>
<dbReference type="InterPro" id="IPR038518">
    <property type="entry name" value="Glyco_hydro_63N_sf"/>
</dbReference>
<keyword evidence="9" id="KW-0325">Glycoprotein</keyword>
<keyword evidence="10 12" id="KW-0326">Glycosidase</keyword>
<feature type="chain" id="PRO_5005547955" description="Mannosyl-oligosaccharide glucosidase" evidence="13">
    <location>
        <begin position="22"/>
        <end position="770"/>
    </location>
</feature>
<sequence length="770" mass="85255">MTRPPALIALVAATVIAVVAALAAVTALATDDNASQKAYLTHHHDPTIKDDSALFWGTWRPHLYFGLRTRAEESLLAGLMWFSTRDYNGLREIRHTCEQHEELHYGYHVHDGSEYALQHLNDTANNLRFTTELIKRPGGQHGGDWVARIRGEPMDPTQPMSASFLFYTGLDGNGKGHGTPTRDAGGQHLLLNGESNELGEFSVFLRVDPKSTIPQSFSSPALGDLSWDTPRFATFSLPKNNVWKIKDLISKALLMGAQEKAQAAQTAGYPPPPPAHIFALRDQPRENELGTVAQLSFEGSFAFDVTFVSHSAHLGEEPRDVSHTYQTQADAWAQARQAAFYDRFESTFQLRAKGFDADHIAMAQYALSNMLGGMGFFSGDSRINPAPENEADKFDWLYYWDSEEEGEQLADDDKKRRDAMVRPGPTQTLFTATPSRPFFPRGFLWDEGFHQTLLQKWDQGLTMSLLESWYALMDADGWIAREQILGDETRAKVPAEFHVQSTHIANPPTLLLAVQHLAETANKSATAAVAVPDPAHPGAPVPLVATPAIAPTTIGATPSVAPFLANLIPQLVKHWDWFRSTQFGFATEYGRDLENTEVYRWRGRTARHNFASGLDDYPRADPPNIGELHVDLQAWMVWQARVIEDLMARYPAADTDGTLLQRVASARRAAETNLRTLFWSEEDGVFADLTPNAYEDGSVHAPHRGYVALLPFALQLLDPHADKVAYMASLDLIRELAAAGHGVRSLSPRDSAYGQGENYLVTAAGATGFR</sequence>
<evidence type="ECO:0000313" key="17">
    <source>
        <dbReference type="Proteomes" id="UP000054350"/>
    </source>
</evidence>
<dbReference type="EMBL" id="GG745333">
    <property type="protein sequence ID" value="KNE58839.1"/>
    <property type="molecule type" value="Genomic_DNA"/>
</dbReference>
<keyword evidence="6" id="KW-0735">Signal-anchor</keyword>
<dbReference type="PANTHER" id="PTHR10412:SF11">
    <property type="entry name" value="MANNOSYL-OLIGOSACCHARIDE GLUCOSIDASE"/>
    <property type="match status" value="1"/>
</dbReference>
<dbReference type="STRING" id="578462.A0A0L0S8V7"/>
<dbReference type="InterPro" id="IPR008928">
    <property type="entry name" value="6-hairpin_glycosidase_sf"/>
</dbReference>
<evidence type="ECO:0000259" key="14">
    <source>
        <dbReference type="Pfam" id="PF03200"/>
    </source>
</evidence>
<reference evidence="17" key="2">
    <citation type="submission" date="2009-11" db="EMBL/GenBank/DDBJ databases">
        <title>The Genome Sequence of Allomyces macrogynus strain ATCC 38327.</title>
        <authorList>
            <consortium name="The Broad Institute Genome Sequencing Platform"/>
            <person name="Russ C."/>
            <person name="Cuomo C."/>
            <person name="Shea T."/>
            <person name="Young S.K."/>
            <person name="Zeng Q."/>
            <person name="Koehrsen M."/>
            <person name="Haas B."/>
            <person name="Borodovsky M."/>
            <person name="Guigo R."/>
            <person name="Alvarado L."/>
            <person name="Berlin A."/>
            <person name="Borenstein D."/>
            <person name="Chen Z."/>
            <person name="Engels R."/>
            <person name="Freedman E."/>
            <person name="Gellesch M."/>
            <person name="Goldberg J."/>
            <person name="Griggs A."/>
            <person name="Gujja S."/>
            <person name="Heiman D."/>
            <person name="Hepburn T."/>
            <person name="Howarth C."/>
            <person name="Jen D."/>
            <person name="Larson L."/>
            <person name="Lewis B."/>
            <person name="Mehta T."/>
            <person name="Park D."/>
            <person name="Pearson M."/>
            <person name="Roberts A."/>
            <person name="Saif S."/>
            <person name="Shenoy N."/>
            <person name="Sisk P."/>
            <person name="Stolte C."/>
            <person name="Sykes S."/>
            <person name="Walk T."/>
            <person name="White J."/>
            <person name="Yandava C."/>
            <person name="Burger G."/>
            <person name="Gray M.W."/>
            <person name="Holland P.W.H."/>
            <person name="King N."/>
            <person name="Lang F.B.F."/>
            <person name="Roger A.J."/>
            <person name="Ruiz-Trillo I."/>
            <person name="Lander E."/>
            <person name="Nusbaum C."/>
        </authorList>
    </citation>
    <scope>NUCLEOTIDE SEQUENCE [LARGE SCALE GENOMIC DNA]</scope>
    <source>
        <strain evidence="17">ATCC 38327</strain>
    </source>
</reference>
<dbReference type="InterPro" id="IPR012341">
    <property type="entry name" value="6hp_glycosidase-like_sf"/>
</dbReference>
<accession>A0A0L0S8V7</accession>
<dbReference type="VEuPathDB" id="FungiDB:AMAG_04383"/>
<keyword evidence="7" id="KW-1133">Transmembrane helix</keyword>
<dbReference type="Pfam" id="PF03200">
    <property type="entry name" value="Glyco_hydro_63"/>
    <property type="match status" value="1"/>
</dbReference>
<dbReference type="Gene3D" id="2.70.98.110">
    <property type="entry name" value="Glycosyl hydrolase family 63, N-terminal domain"/>
    <property type="match status" value="1"/>
</dbReference>
<keyword evidence="8" id="KW-0472">Membrane</keyword>
<dbReference type="GO" id="GO:0006487">
    <property type="term" value="P:protein N-linked glycosylation"/>
    <property type="evidence" value="ECO:0007669"/>
    <property type="project" value="UniProtKB-UniRule"/>
</dbReference>
<comment type="catalytic activity">
    <reaction evidence="12">
        <text>N(4)-(alpha-D-Glc-(1-&gt;2)-alpha-D-Glc-(1-&gt;3)-alpha-D-Glc-(1-&gt;3)-alpha-D-Man-(1-&gt;2)-alpha-D-Man-(1-&gt;2)-alpha-D-Man-(1-&gt;3)-[alpha-D-Man-(1-&gt;2)-alpha-D-Man-(1-&gt;3)-[alpha-D-Man-(1-&gt;2)-alpha-D-Man-(1-&gt;6)]-alpha-D-Man-(1-&gt;6)]-beta-D-Man-(1-&gt;4)-beta-D-GlcNAc-(1-&gt;4)-beta-D-GlcNAc)-L-asparaginyl-[protein] + H2O = N(4)-(alpha-D-Glc-(1-&gt;3)-alpha-D-Glc-(1-&gt;3)-alpha-D-Man-(1-&gt;2)-alpha-D-Man-(1-&gt;2)-alpha-D-Man-(1-&gt;3)-[alpha-D-Man-(1-&gt;2)-alpha-D-Man-(1-&gt;3)-[alpha-D-Man-(1-&gt;2)-alpha-D-Man-(1-&gt;6)]-alpha-D-Man-(1-&gt;6)]-beta-D-Man-(1-&gt;4)-beta-D-GlcNAc-(1-&gt;4)-beta-D-GlcNAc)-L-asparaginyl-[protein] + beta-D-glucose</text>
        <dbReference type="Rhea" id="RHEA:55988"/>
        <dbReference type="Rhea" id="RHEA-COMP:12806"/>
        <dbReference type="Rhea" id="RHEA-COMP:14355"/>
        <dbReference type="ChEBI" id="CHEBI:15377"/>
        <dbReference type="ChEBI" id="CHEBI:15903"/>
        <dbReference type="ChEBI" id="CHEBI:59082"/>
        <dbReference type="ChEBI" id="CHEBI:132537"/>
        <dbReference type="EC" id="3.2.1.106"/>
    </reaction>
</comment>
<dbReference type="Pfam" id="PF16923">
    <property type="entry name" value="Glyco_hydro_63N"/>
    <property type="match status" value="1"/>
</dbReference>
<feature type="signal peptide" evidence="13">
    <location>
        <begin position="1"/>
        <end position="21"/>
    </location>
</feature>
<dbReference type="SUPFAM" id="SSF48208">
    <property type="entry name" value="Six-hairpin glycosidases"/>
    <property type="match status" value="1"/>
</dbReference>
<dbReference type="PANTHER" id="PTHR10412">
    <property type="entry name" value="MANNOSYL-OLIGOSACCHARIDE GLUCOSIDASE"/>
    <property type="match status" value="1"/>
</dbReference>
<evidence type="ECO:0000259" key="15">
    <source>
        <dbReference type="Pfam" id="PF16923"/>
    </source>
</evidence>
<dbReference type="InterPro" id="IPR031631">
    <property type="entry name" value="Glyco_hydro_63N"/>
</dbReference>